<comment type="caution">
    <text evidence="3">The sequence shown here is derived from an EMBL/GenBank/DDBJ whole genome shotgun (WGS) entry which is preliminary data.</text>
</comment>
<keyword evidence="1" id="KW-1133">Transmembrane helix</keyword>
<feature type="transmembrane region" description="Helical" evidence="1">
    <location>
        <begin position="346"/>
        <end position="367"/>
    </location>
</feature>
<feature type="domain" description="DUF4401" evidence="2">
    <location>
        <begin position="53"/>
        <end position="369"/>
    </location>
</feature>
<feature type="transmembrane region" description="Helical" evidence="1">
    <location>
        <begin position="289"/>
        <end position="316"/>
    </location>
</feature>
<keyword evidence="1" id="KW-0472">Membrane</keyword>
<evidence type="ECO:0000259" key="2">
    <source>
        <dbReference type="Pfam" id="PF14351"/>
    </source>
</evidence>
<proteinExistence type="predicted"/>
<keyword evidence="4" id="KW-1185">Reference proteome</keyword>
<evidence type="ECO:0000313" key="4">
    <source>
        <dbReference type="Proteomes" id="UP000571084"/>
    </source>
</evidence>
<gene>
    <name evidence="3" type="ORF">HNR39_001234</name>
</gene>
<feature type="transmembrane region" description="Helical" evidence="1">
    <location>
        <begin position="212"/>
        <end position="238"/>
    </location>
</feature>
<dbReference type="InterPro" id="IPR025513">
    <property type="entry name" value="DUF4401"/>
</dbReference>
<dbReference type="EMBL" id="JACHHQ010000002">
    <property type="protein sequence ID" value="MBB5199407.1"/>
    <property type="molecule type" value="Genomic_DNA"/>
</dbReference>
<dbReference type="Pfam" id="PF14351">
    <property type="entry name" value="DUF4401"/>
    <property type="match status" value="1"/>
</dbReference>
<feature type="transmembrane region" description="Helical" evidence="1">
    <location>
        <begin position="259"/>
        <end position="277"/>
    </location>
</feature>
<feature type="transmembrane region" description="Helical" evidence="1">
    <location>
        <begin position="323"/>
        <end position="340"/>
    </location>
</feature>
<feature type="transmembrane region" description="Helical" evidence="1">
    <location>
        <begin position="58"/>
        <end position="79"/>
    </location>
</feature>
<accession>A0A840RM79</accession>
<keyword evidence="1" id="KW-0812">Transmembrane</keyword>
<dbReference type="RefSeq" id="WP_168055006.1">
    <property type="nucleotide sequence ID" value="NZ_JAAOZT010000006.1"/>
</dbReference>
<feature type="transmembrane region" description="Helical" evidence="1">
    <location>
        <begin position="85"/>
        <end position="103"/>
    </location>
</feature>
<feature type="transmembrane region" description="Helical" evidence="1">
    <location>
        <begin position="141"/>
        <end position="165"/>
    </location>
</feature>
<organism evidence="3 4">
    <name type="scientific">Glaciimonas immobilis</name>
    <dbReference type="NCBI Taxonomy" id="728004"/>
    <lineage>
        <taxon>Bacteria</taxon>
        <taxon>Pseudomonadati</taxon>
        <taxon>Pseudomonadota</taxon>
        <taxon>Betaproteobacteria</taxon>
        <taxon>Burkholderiales</taxon>
        <taxon>Oxalobacteraceae</taxon>
        <taxon>Glaciimonas</taxon>
    </lineage>
</organism>
<feature type="transmembrane region" description="Helical" evidence="1">
    <location>
        <begin position="172"/>
        <end position="200"/>
    </location>
</feature>
<dbReference type="AlphaFoldDB" id="A0A840RM79"/>
<dbReference type="Proteomes" id="UP000571084">
    <property type="component" value="Unassembled WGS sequence"/>
</dbReference>
<evidence type="ECO:0000313" key="3">
    <source>
        <dbReference type="EMBL" id="MBB5199407.1"/>
    </source>
</evidence>
<sequence length="389" mass="42554">MNNVSSPSARTDQVAGSEHLQWEPTLLWQQLHAESWVLTDQVPLALPAQASAPWYMHLMLGLCGCFTAFFFMIFSEFLFIDWLDLKFAVPLMGGILIGIAGFITRFGSNDLWRQVAFGLGMAGQTIAGFWLVHTFGDNIAWPWFCVALVQIMLVVLIPGFLLRLLTTFSSVLFLQCGCLIGCGFSPVLPVCAALVALLWLDESYWQVRLRHVYLPIVSGLSLALAGLVILATSTPFLASGGVDNRYRFLGGGLDQWLSLLEPVIVGVIFLTVVAQLAHPLPRVQRMVAFASGLALAILGGWIMGLELGVMLILLGFARGRRTLMIAGIVASFGYLSWFYYSLPMTLVFKSIGLMLTGVAFLVAYYILSRLSTEVGTGAIPEVTTEAENV</sequence>
<feature type="transmembrane region" description="Helical" evidence="1">
    <location>
        <begin position="115"/>
        <end position="135"/>
    </location>
</feature>
<name>A0A840RM79_9BURK</name>
<reference evidence="3 4" key="1">
    <citation type="submission" date="2020-08" db="EMBL/GenBank/DDBJ databases">
        <title>Genomic Encyclopedia of Type Strains, Phase IV (KMG-IV): sequencing the most valuable type-strain genomes for metagenomic binning, comparative biology and taxonomic classification.</title>
        <authorList>
            <person name="Goeker M."/>
        </authorList>
    </citation>
    <scope>NUCLEOTIDE SEQUENCE [LARGE SCALE GENOMIC DNA]</scope>
    <source>
        <strain evidence="3 4">DSM 23240</strain>
    </source>
</reference>
<protein>
    <recommendedName>
        <fullName evidence="2">DUF4401 domain-containing protein</fullName>
    </recommendedName>
</protein>
<evidence type="ECO:0000256" key="1">
    <source>
        <dbReference type="SAM" id="Phobius"/>
    </source>
</evidence>